<proteinExistence type="predicted"/>
<keyword evidence="1" id="KW-0472">Membrane</keyword>
<dbReference type="RefSeq" id="YP_007947741.1">
    <property type="nucleotide sequence ID" value="NC_021189.1"/>
</dbReference>
<dbReference type="GeneID" id="15525225"/>
<dbReference type="AlphaFoldDB" id="M9PQN0"/>
<name>M9PQN0_PYRHA</name>
<reference evidence="2" key="1">
    <citation type="journal article" date="2013" name="PLoS ONE">
        <title>Complete Sequence and Analysis of Plastid Genomes of Two Economically Important Red Algae: Pyropia haitanensis and Pyropia yezoensis.</title>
        <authorList>
            <person name="Wang L."/>
            <person name="Mao Y."/>
            <person name="Kong F."/>
            <person name="Li G."/>
            <person name="Ma F."/>
            <person name="Zhang B."/>
            <person name="Sun P."/>
            <person name="Bi G."/>
            <person name="Zhang F."/>
            <person name="Xue H."/>
            <person name="Cao M."/>
        </authorList>
    </citation>
    <scope>NUCLEOTIDE SEQUENCE</scope>
</reference>
<organism evidence="2">
    <name type="scientific">Pyropia haitanensis</name>
    <name type="common">Red seaweed</name>
    <name type="synonym">Porphyra haitanensis</name>
    <dbReference type="NCBI Taxonomy" id="1262161"/>
    <lineage>
        <taxon>Eukaryota</taxon>
        <taxon>Rhodophyta</taxon>
        <taxon>Bangiophyceae</taxon>
        <taxon>Bangiales</taxon>
        <taxon>Bangiaceae</taxon>
        <taxon>Pyropia</taxon>
    </lineage>
</organism>
<accession>M9PQN0</accession>
<keyword evidence="2" id="KW-0934">Plastid</keyword>
<keyword evidence="2" id="KW-0150">Chloroplast</keyword>
<evidence type="ECO:0000256" key="1">
    <source>
        <dbReference type="SAM" id="Phobius"/>
    </source>
</evidence>
<keyword evidence="1" id="KW-0812">Transmembrane</keyword>
<protein>
    <submittedName>
        <fullName evidence="2">Uncharacterized protein</fullName>
    </submittedName>
</protein>
<geneLocation type="chloroplast" evidence="2"/>
<gene>
    <name evidence="2" type="primary">ORF32</name>
    <name evidence="2" type="ORF">PyhaCp027</name>
</gene>
<keyword evidence="1" id="KW-1133">Transmembrane helix</keyword>
<feature type="transmembrane region" description="Helical" evidence="1">
    <location>
        <begin position="6"/>
        <end position="27"/>
    </location>
</feature>
<evidence type="ECO:0000313" key="2">
    <source>
        <dbReference type="EMBL" id="AGG36990.1"/>
    </source>
</evidence>
<sequence>MHYYYYTLKIILILQKVKIYFFNYIIISQ</sequence>
<dbReference type="EMBL" id="KC464603">
    <property type="protein sequence ID" value="AGG36990.1"/>
    <property type="molecule type" value="Genomic_DNA"/>
</dbReference>